<protein>
    <recommendedName>
        <fullName evidence="4">ATPase AAA-type core domain-containing protein</fullName>
    </recommendedName>
</protein>
<comment type="caution">
    <text evidence="2">The sequence shown here is derived from an EMBL/GenBank/DDBJ whole genome shotgun (WGS) entry which is preliminary data.</text>
</comment>
<dbReference type="OrthoDB" id="5297432at2"/>
<proteinExistence type="predicted"/>
<evidence type="ECO:0000256" key="1">
    <source>
        <dbReference type="SAM" id="MobiDB-lite"/>
    </source>
</evidence>
<gene>
    <name evidence="2" type="ORF">A5481_12405</name>
</gene>
<sequence>MSDALDGAEAFSAHAIMRGVCPAPTRADPHPFEPFVQYVLARFPRSPRRDAPSADLNWDEALPELVGSACTTVYDLVQAPKSRAAAAARIAHTRVIHLRPLLAARVEALEAGPFLMDAIDDEPAVDSERAVLECVRLAQGIDVSLVGIGDRAAFDRLAGVAEFCLMHRVDGYLPFAVGARALLASTEGLGVWRPGAPPLPLIRRALEMGADILARQSRAREAATLRDTQGGSDPTDGDRAGIVRHQPARPKPVPAAPAPKAVPPAEPEAAPDPGLSLVVVPALTHLPQPSLMARDRGDSPRALCEPVAEKALPLVAAPDPATVAATLNATFPWAREVTEQYAGDLVGAPYAMLRPRILVGGMGGGKTSYARALLRAVGLPEVLYGAAGVMDGGTWSGTSRQWGSWRLSVPAQGILRHRLASLGVVVDEIDKGGPSRRWGRLDETLLPYLERASTARAILDPALEVPLDLSGISYVLTANRLDGLSGPLLDRAPPVAWPMPRREDVPVAAAAILDEIRRERGLDETWCPALDGNELDALTAWRGGSLRPLRRMVETVVASREHLARLMPN</sequence>
<dbReference type="InterPro" id="IPR027417">
    <property type="entry name" value="P-loop_NTPase"/>
</dbReference>
<dbReference type="Gene3D" id="3.40.50.300">
    <property type="entry name" value="P-loop containing nucleotide triphosphate hydrolases"/>
    <property type="match status" value="1"/>
</dbReference>
<accession>A0A179SEH9</accession>
<dbReference type="EMBL" id="LWHQ01000021">
    <property type="protein sequence ID" value="OAS24887.1"/>
    <property type="molecule type" value="Genomic_DNA"/>
</dbReference>
<dbReference type="SUPFAM" id="SSF52540">
    <property type="entry name" value="P-loop containing nucleoside triphosphate hydrolases"/>
    <property type="match status" value="1"/>
</dbReference>
<feature type="compositionally biased region" description="Pro residues" evidence="1">
    <location>
        <begin position="249"/>
        <end position="266"/>
    </location>
</feature>
<dbReference type="RefSeq" id="WP_064503969.1">
    <property type="nucleotide sequence ID" value="NZ_LWHQ01000021.1"/>
</dbReference>
<evidence type="ECO:0008006" key="4">
    <source>
        <dbReference type="Google" id="ProtNLM"/>
    </source>
</evidence>
<feature type="region of interest" description="Disordered" evidence="1">
    <location>
        <begin position="219"/>
        <end position="270"/>
    </location>
</feature>
<evidence type="ECO:0000313" key="2">
    <source>
        <dbReference type="EMBL" id="OAS24887.1"/>
    </source>
</evidence>
<dbReference type="STRING" id="427683.A5481_12405"/>
<evidence type="ECO:0000313" key="3">
    <source>
        <dbReference type="Proteomes" id="UP000078316"/>
    </source>
</evidence>
<dbReference type="Proteomes" id="UP000078316">
    <property type="component" value="Unassembled WGS sequence"/>
</dbReference>
<reference evidence="2 3" key="1">
    <citation type="submission" date="2016-04" db="EMBL/GenBank/DDBJ databases">
        <authorList>
            <person name="Evans L.H."/>
            <person name="Alamgir A."/>
            <person name="Owens N."/>
            <person name="Weber N.D."/>
            <person name="Virtaneva K."/>
            <person name="Barbian K."/>
            <person name="Babar A."/>
            <person name="Rosenke K."/>
        </authorList>
    </citation>
    <scope>NUCLEOTIDE SEQUENCE [LARGE SCALE GENOMIC DNA]</scope>
    <source>
        <strain evidence="2 3">PMB02</strain>
    </source>
</reference>
<dbReference type="AlphaFoldDB" id="A0A179SEH9"/>
<organism evidence="2 3">
    <name type="scientific">Methylobacterium platani</name>
    <dbReference type="NCBI Taxonomy" id="427683"/>
    <lineage>
        <taxon>Bacteria</taxon>
        <taxon>Pseudomonadati</taxon>
        <taxon>Pseudomonadota</taxon>
        <taxon>Alphaproteobacteria</taxon>
        <taxon>Hyphomicrobiales</taxon>
        <taxon>Methylobacteriaceae</taxon>
        <taxon>Methylobacterium</taxon>
    </lineage>
</organism>
<name>A0A179SEH9_9HYPH</name>